<dbReference type="KEGG" id="tbn:TBH_C1587"/>
<gene>
    <name evidence="3" type="ORF">TBH_C1587</name>
</gene>
<dbReference type="EMBL" id="AP012273">
    <property type="protein sequence ID" value="BAO44504.1"/>
    <property type="molecule type" value="Genomic_DNA"/>
</dbReference>
<sequence length="265" mass="31260">MKTFRNMLALIPLLMLALALPVHADGLSNKVDVQVISDDRGKLHEYPVDSWGRKQRSYIAVRDGERYRIRVRNRSGQRIGLVIAVDGRNIITGDKSWLGRKEAKYVLDPWESAEYEGWRTSRNQVNRFYFTDVEDSYADAWGDHSAMGVIAVAVYKQKEHEHYGYQQKRESSSRSKAARSEAMGTGFGERQWSPTHKVRFQPRKKPALKKFIKYERRRSLCRRGIIRHCGRDHDDGWNRFWPDDDDYDDSDEYAPYPWRLRHHRK</sequence>
<feature type="signal peptide" evidence="2">
    <location>
        <begin position="1"/>
        <end position="24"/>
    </location>
</feature>
<organism evidence="3 4">
    <name type="scientific">Thiolapillus brandeum</name>
    <dbReference type="NCBI Taxonomy" id="1076588"/>
    <lineage>
        <taxon>Bacteria</taxon>
        <taxon>Pseudomonadati</taxon>
        <taxon>Pseudomonadota</taxon>
        <taxon>Gammaproteobacteria</taxon>
        <taxon>Chromatiales</taxon>
        <taxon>Sedimenticolaceae</taxon>
        <taxon>Thiolapillus</taxon>
    </lineage>
</organism>
<protein>
    <submittedName>
        <fullName evidence="3">Uncharacterized protein</fullName>
    </submittedName>
</protein>
<evidence type="ECO:0000256" key="1">
    <source>
        <dbReference type="SAM" id="MobiDB-lite"/>
    </source>
</evidence>
<evidence type="ECO:0000313" key="4">
    <source>
        <dbReference type="Proteomes" id="UP000031631"/>
    </source>
</evidence>
<feature type="chain" id="PRO_5031411782" evidence="2">
    <location>
        <begin position="25"/>
        <end position="265"/>
    </location>
</feature>
<reference evidence="3 4" key="1">
    <citation type="journal article" date="2014" name="PLoS ONE">
        <title>Physiological and genomic features of a novel sulfur-oxidizing gammaproteobacterium belonging to a previously uncultivated symbiotic lineage isolated from a hydrothermal vent.</title>
        <authorList>
            <person name="Nunoura T."/>
            <person name="Takaki Y."/>
            <person name="Kazama H."/>
            <person name="Kakuta J."/>
            <person name="Shimamura S."/>
            <person name="Makita H."/>
            <person name="Hirai M."/>
            <person name="Miyazaki M."/>
            <person name="Takai K."/>
        </authorList>
    </citation>
    <scope>NUCLEOTIDE SEQUENCE [LARGE SCALE GENOMIC DNA]</scope>
    <source>
        <strain evidence="3 4">Hiromi1</strain>
    </source>
</reference>
<evidence type="ECO:0000313" key="3">
    <source>
        <dbReference type="EMBL" id="BAO44504.1"/>
    </source>
</evidence>
<dbReference type="AlphaFoldDB" id="A0A7U6GJ09"/>
<name>A0A7U6GJ09_9GAMM</name>
<feature type="compositionally biased region" description="Basic and acidic residues" evidence="1">
    <location>
        <begin position="163"/>
        <end position="173"/>
    </location>
</feature>
<dbReference type="OrthoDB" id="5393649at2"/>
<feature type="region of interest" description="Disordered" evidence="1">
    <location>
        <begin position="163"/>
        <end position="199"/>
    </location>
</feature>
<dbReference type="Proteomes" id="UP000031631">
    <property type="component" value="Chromosome"/>
</dbReference>
<keyword evidence="4" id="KW-1185">Reference proteome</keyword>
<keyword evidence="2" id="KW-0732">Signal</keyword>
<evidence type="ECO:0000256" key="2">
    <source>
        <dbReference type="SAM" id="SignalP"/>
    </source>
</evidence>
<proteinExistence type="predicted"/>
<accession>A0A7U6GJ09</accession>
<dbReference type="RefSeq" id="WP_070104900.1">
    <property type="nucleotide sequence ID" value="NZ_AP012273.1"/>
</dbReference>